<dbReference type="FunFam" id="3.40.50.1100:FF:000040">
    <property type="entry name" value="L-serine dehydratase, putative"/>
    <property type="match status" value="1"/>
</dbReference>
<dbReference type="InterPro" id="IPR050147">
    <property type="entry name" value="Ser/Thr_Dehydratase"/>
</dbReference>
<dbReference type="PANTHER" id="PTHR48078:SF2">
    <property type="entry name" value="CATABOLIC L-SERINE_THREONINE DEHYDRATASE"/>
    <property type="match status" value="1"/>
</dbReference>
<evidence type="ECO:0000256" key="2">
    <source>
        <dbReference type="ARBA" id="ARBA00004496"/>
    </source>
</evidence>
<comment type="pathway">
    <text evidence="3">Carbohydrate biosynthesis; gluconeogenesis.</text>
</comment>
<evidence type="ECO:0000256" key="3">
    <source>
        <dbReference type="ARBA" id="ARBA00004742"/>
    </source>
</evidence>
<keyword evidence="9" id="KW-0456">Lyase</keyword>
<dbReference type="PANTHER" id="PTHR48078">
    <property type="entry name" value="THREONINE DEHYDRATASE, MITOCHONDRIAL-RELATED"/>
    <property type="match status" value="1"/>
</dbReference>
<reference evidence="13" key="1">
    <citation type="submission" date="2023-06" db="EMBL/GenBank/DDBJ databases">
        <title>Draft genome of Marssonina rosae.</title>
        <authorList>
            <person name="Cheng Q."/>
        </authorList>
    </citation>
    <scope>NUCLEOTIDE SEQUENCE</scope>
    <source>
        <strain evidence="13">R4</strain>
    </source>
</reference>
<evidence type="ECO:0000256" key="10">
    <source>
        <dbReference type="ARBA" id="ARBA00049406"/>
    </source>
</evidence>
<name>A0AAD9T5J4_9HELO</name>
<evidence type="ECO:0000256" key="6">
    <source>
        <dbReference type="ARBA" id="ARBA00022432"/>
    </source>
</evidence>
<dbReference type="Gene3D" id="3.40.50.1100">
    <property type="match status" value="2"/>
</dbReference>
<comment type="catalytic activity">
    <reaction evidence="10">
        <text>L-serine = pyruvate + NH4(+)</text>
        <dbReference type="Rhea" id="RHEA:19169"/>
        <dbReference type="ChEBI" id="CHEBI:15361"/>
        <dbReference type="ChEBI" id="CHEBI:28938"/>
        <dbReference type="ChEBI" id="CHEBI:33384"/>
        <dbReference type="EC" id="4.3.1.17"/>
    </reaction>
</comment>
<keyword evidence="14" id="KW-1185">Reference proteome</keyword>
<evidence type="ECO:0000256" key="5">
    <source>
        <dbReference type="ARBA" id="ARBA00012093"/>
    </source>
</evidence>
<dbReference type="AlphaFoldDB" id="A0AAD9T5J4"/>
<dbReference type="EMBL" id="JAUBYV010000001">
    <property type="protein sequence ID" value="KAK2629961.1"/>
    <property type="molecule type" value="Genomic_DNA"/>
</dbReference>
<keyword evidence="6" id="KW-0312">Gluconeogenesis</keyword>
<dbReference type="InterPro" id="IPR036052">
    <property type="entry name" value="TrpB-like_PALP_sf"/>
</dbReference>
<dbReference type="GO" id="GO:0009097">
    <property type="term" value="P:isoleucine biosynthetic process"/>
    <property type="evidence" value="ECO:0007669"/>
    <property type="project" value="TreeGrafter"/>
</dbReference>
<protein>
    <recommendedName>
        <fullName evidence="5">L-serine ammonia-lyase</fullName>
        <ecNumber evidence="5">4.3.1.17</ecNumber>
    </recommendedName>
</protein>
<evidence type="ECO:0000256" key="7">
    <source>
        <dbReference type="ARBA" id="ARBA00022490"/>
    </source>
</evidence>
<dbReference type="PROSITE" id="PS00165">
    <property type="entry name" value="DEHYDRATASE_SER_THR"/>
    <property type="match status" value="1"/>
</dbReference>
<dbReference type="SUPFAM" id="SSF53686">
    <property type="entry name" value="Tryptophan synthase beta subunit-like PLP-dependent enzymes"/>
    <property type="match status" value="1"/>
</dbReference>
<dbReference type="GO" id="GO:0030170">
    <property type="term" value="F:pyridoxal phosphate binding"/>
    <property type="evidence" value="ECO:0007669"/>
    <property type="project" value="InterPro"/>
</dbReference>
<keyword evidence="8" id="KW-0663">Pyridoxal phosphate</keyword>
<organism evidence="13 14">
    <name type="scientific">Diplocarpon rosae</name>
    <dbReference type="NCBI Taxonomy" id="946125"/>
    <lineage>
        <taxon>Eukaryota</taxon>
        <taxon>Fungi</taxon>
        <taxon>Dikarya</taxon>
        <taxon>Ascomycota</taxon>
        <taxon>Pezizomycotina</taxon>
        <taxon>Leotiomycetes</taxon>
        <taxon>Helotiales</taxon>
        <taxon>Drepanopezizaceae</taxon>
        <taxon>Diplocarpon</taxon>
    </lineage>
</organism>
<dbReference type="EC" id="4.3.1.17" evidence="5"/>
<dbReference type="Proteomes" id="UP001285354">
    <property type="component" value="Unassembled WGS sequence"/>
</dbReference>
<evidence type="ECO:0000313" key="13">
    <source>
        <dbReference type="EMBL" id="KAK2629961.1"/>
    </source>
</evidence>
<dbReference type="GO" id="GO:0006565">
    <property type="term" value="P:L-serine catabolic process"/>
    <property type="evidence" value="ECO:0007669"/>
    <property type="project" value="TreeGrafter"/>
</dbReference>
<proteinExistence type="inferred from homology"/>
<accession>A0AAD9T5J4</accession>
<dbReference type="GO" id="GO:0006094">
    <property type="term" value="P:gluconeogenesis"/>
    <property type="evidence" value="ECO:0007669"/>
    <property type="project" value="UniProtKB-KW"/>
</dbReference>
<evidence type="ECO:0000256" key="11">
    <source>
        <dbReference type="SAM" id="MobiDB-lite"/>
    </source>
</evidence>
<comment type="cofactor">
    <cofactor evidence="1">
        <name>pyridoxal 5'-phosphate</name>
        <dbReference type="ChEBI" id="CHEBI:597326"/>
    </cofactor>
</comment>
<comment type="subcellular location">
    <subcellularLocation>
        <location evidence="2">Cytoplasm</location>
    </subcellularLocation>
</comment>
<dbReference type="GO" id="GO:0004794">
    <property type="term" value="F:threonine deaminase activity"/>
    <property type="evidence" value="ECO:0007669"/>
    <property type="project" value="TreeGrafter"/>
</dbReference>
<keyword evidence="7" id="KW-0963">Cytoplasm</keyword>
<comment type="similarity">
    <text evidence="4">Belongs to the serine/threonine dehydratase family.</text>
</comment>
<evidence type="ECO:0000313" key="14">
    <source>
        <dbReference type="Proteomes" id="UP001285354"/>
    </source>
</evidence>
<gene>
    <name evidence="13" type="ORF">QTJ16_000781</name>
</gene>
<evidence type="ECO:0000256" key="9">
    <source>
        <dbReference type="ARBA" id="ARBA00023239"/>
    </source>
</evidence>
<dbReference type="GO" id="GO:0003941">
    <property type="term" value="F:L-serine ammonia-lyase activity"/>
    <property type="evidence" value="ECO:0007669"/>
    <property type="project" value="UniProtKB-EC"/>
</dbReference>
<sequence>MASTSETAPKPWVETPLIRSTSLSLSAGCNIYLKLETLQPSGSFKSRGIGNALLSAIESRGPSKLIHFYCSSGGNAGLACVAAATTLECRATIVVPMSAPTFMIEKLEKLGADVRRKGLHWGQADAYLREELLAADENGVYVPPFDHPDIWAGHATMIDELEVQMGDEGYDAVVCSVGGGGLFSGVMQGLEQHGHLSGGKSKPVKVMAVETKGADSLNLSIINGRLMALPAITSIALSLGATQVAPKAFEWGMREEVTSVVLSDAEAAMACVKFADDERILVETSCGVSIATAYTDTLHTALFPSLSAAEFAKLNIVILVCGGSNVSLQILESYKEKYSHDPVVQERFYGWNGGQRESSAEPKVPFILHNEEEHKRGDKIASGRNFEGEQVMPKPAIGTMEQEEVERQIEEFGKVVLTKT</sequence>
<dbReference type="GO" id="GO:0006567">
    <property type="term" value="P:L-threonine catabolic process"/>
    <property type="evidence" value="ECO:0007669"/>
    <property type="project" value="TreeGrafter"/>
</dbReference>
<dbReference type="GO" id="GO:0005737">
    <property type="term" value="C:cytoplasm"/>
    <property type="evidence" value="ECO:0007669"/>
    <property type="project" value="UniProtKB-SubCell"/>
</dbReference>
<comment type="caution">
    <text evidence="13">The sequence shown here is derived from an EMBL/GenBank/DDBJ whole genome shotgun (WGS) entry which is preliminary data.</text>
</comment>
<dbReference type="InterPro" id="IPR000634">
    <property type="entry name" value="Ser/Thr_deHydtase_PyrdxlP-BS"/>
</dbReference>
<dbReference type="InterPro" id="IPR001926">
    <property type="entry name" value="TrpB-like_PALP"/>
</dbReference>
<evidence type="ECO:0000256" key="4">
    <source>
        <dbReference type="ARBA" id="ARBA00010869"/>
    </source>
</evidence>
<feature type="domain" description="Tryptophan synthase beta chain-like PALP" evidence="12">
    <location>
        <begin position="14"/>
        <end position="295"/>
    </location>
</feature>
<feature type="region of interest" description="Disordered" evidence="11">
    <location>
        <begin position="377"/>
        <end position="398"/>
    </location>
</feature>
<evidence type="ECO:0000259" key="12">
    <source>
        <dbReference type="Pfam" id="PF00291"/>
    </source>
</evidence>
<dbReference type="Pfam" id="PF00291">
    <property type="entry name" value="PALP"/>
    <property type="match status" value="1"/>
</dbReference>
<evidence type="ECO:0000256" key="1">
    <source>
        <dbReference type="ARBA" id="ARBA00001933"/>
    </source>
</evidence>
<evidence type="ECO:0000256" key="8">
    <source>
        <dbReference type="ARBA" id="ARBA00022898"/>
    </source>
</evidence>